<name>A0ABU3P225_9FIRM</name>
<evidence type="ECO:0000313" key="1">
    <source>
        <dbReference type="EMBL" id="MDT8903088.1"/>
    </source>
</evidence>
<protein>
    <submittedName>
        <fullName evidence="1">Uncharacterized protein</fullName>
    </submittedName>
</protein>
<accession>A0ABU3P225</accession>
<reference evidence="1 2" key="1">
    <citation type="submission" date="2023-07" db="EMBL/GenBank/DDBJ databases">
        <title>The novel representative of Negativicutes class, Anaeroselena agilis gen. nov. sp. nov.</title>
        <authorList>
            <person name="Prokofeva M.I."/>
            <person name="Elcheninov A.G."/>
            <person name="Klyukina A."/>
            <person name="Kublanov I.V."/>
            <person name="Frolov E.N."/>
            <person name="Podosokorskaya O.A."/>
        </authorList>
    </citation>
    <scope>NUCLEOTIDE SEQUENCE [LARGE SCALE GENOMIC DNA]</scope>
    <source>
        <strain evidence="1 2">4137-cl</strain>
    </source>
</reference>
<evidence type="ECO:0000313" key="2">
    <source>
        <dbReference type="Proteomes" id="UP001254848"/>
    </source>
</evidence>
<gene>
    <name evidence="1" type="ORF">Q4T40_17780</name>
</gene>
<keyword evidence="2" id="KW-1185">Reference proteome</keyword>
<dbReference type="EMBL" id="JAUOZS010000001">
    <property type="protein sequence ID" value="MDT8903088.1"/>
    <property type="molecule type" value="Genomic_DNA"/>
</dbReference>
<dbReference type="Proteomes" id="UP001254848">
    <property type="component" value="Unassembled WGS sequence"/>
</dbReference>
<organism evidence="1 2">
    <name type="scientific">Anaeroselena agilis</name>
    <dbReference type="NCBI Taxonomy" id="3063788"/>
    <lineage>
        <taxon>Bacteria</taxon>
        <taxon>Bacillati</taxon>
        <taxon>Bacillota</taxon>
        <taxon>Negativicutes</taxon>
        <taxon>Acetonemataceae</taxon>
        <taxon>Anaeroselena</taxon>
    </lineage>
</organism>
<sequence>MDHRSVFRRYVAEALARRAGIPLARAAAIVEESQLGALAVGKLNFLSYKGPDYWAELILEQIGSEGGRNFLRNVE</sequence>
<dbReference type="RefSeq" id="WP_413781550.1">
    <property type="nucleotide sequence ID" value="NZ_JAUOZS010000001.1"/>
</dbReference>
<comment type="caution">
    <text evidence="1">The sequence shown here is derived from an EMBL/GenBank/DDBJ whole genome shotgun (WGS) entry which is preliminary data.</text>
</comment>
<proteinExistence type="predicted"/>